<dbReference type="EC" id="2.3.-.-" evidence="2"/>
<gene>
    <name evidence="2" type="ORF">ACFQ4B_09555</name>
</gene>
<dbReference type="GO" id="GO:0016746">
    <property type="term" value="F:acyltransferase activity"/>
    <property type="evidence" value="ECO:0007669"/>
    <property type="project" value="UniProtKB-KW"/>
</dbReference>
<sequence length="170" mass="19541">MNKNGQYHVRPYQAEDRAACEAIFDSNTPLYFAYEERKDFGSFLNELKVPYFVVEEDEGAIVACGGYAANKEDYTVAVLCWGMVLRDVHHRGIGRQLLAERLRRIAVESQFASVKIETSQYSRGFFERFGFIAGRIVQNGFAPGLDLVEMKLDLTQFRMECRGNRECRFP</sequence>
<dbReference type="CDD" id="cd04301">
    <property type="entry name" value="NAT_SF"/>
    <property type="match status" value="1"/>
</dbReference>
<reference evidence="3" key="1">
    <citation type="journal article" date="2019" name="Int. J. Syst. Evol. Microbiol.">
        <title>The Global Catalogue of Microorganisms (GCM) 10K type strain sequencing project: providing services to taxonomists for standard genome sequencing and annotation.</title>
        <authorList>
            <consortium name="The Broad Institute Genomics Platform"/>
            <consortium name="The Broad Institute Genome Sequencing Center for Infectious Disease"/>
            <person name="Wu L."/>
            <person name="Ma J."/>
        </authorList>
    </citation>
    <scope>NUCLEOTIDE SEQUENCE [LARGE SCALE GENOMIC DNA]</scope>
    <source>
        <strain evidence="3">CCUG 53270</strain>
    </source>
</reference>
<dbReference type="PROSITE" id="PS51186">
    <property type="entry name" value="GNAT"/>
    <property type="match status" value="1"/>
</dbReference>
<dbReference type="EMBL" id="JBHTLU010000013">
    <property type="protein sequence ID" value="MFD1220365.1"/>
    <property type="molecule type" value="Genomic_DNA"/>
</dbReference>
<keyword evidence="2" id="KW-0808">Transferase</keyword>
<protein>
    <submittedName>
        <fullName evidence="2">GNAT family N-acetyltransferase</fullName>
        <ecNumber evidence="2">2.3.-.-</ecNumber>
    </submittedName>
</protein>
<evidence type="ECO:0000259" key="1">
    <source>
        <dbReference type="PROSITE" id="PS51186"/>
    </source>
</evidence>
<comment type="caution">
    <text evidence="2">The sequence shown here is derived from an EMBL/GenBank/DDBJ whole genome shotgun (WGS) entry which is preliminary data.</text>
</comment>
<feature type="domain" description="N-acetyltransferase" evidence="1">
    <location>
        <begin position="7"/>
        <end position="155"/>
    </location>
</feature>
<dbReference type="InterPro" id="IPR000182">
    <property type="entry name" value="GNAT_dom"/>
</dbReference>
<name>A0ABW3UL91_9BACL</name>
<evidence type="ECO:0000313" key="2">
    <source>
        <dbReference type="EMBL" id="MFD1220365.1"/>
    </source>
</evidence>
<proteinExistence type="predicted"/>
<keyword evidence="2" id="KW-0012">Acyltransferase</keyword>
<dbReference type="Gene3D" id="3.40.630.30">
    <property type="match status" value="1"/>
</dbReference>
<dbReference type="Pfam" id="PF13673">
    <property type="entry name" value="Acetyltransf_10"/>
    <property type="match status" value="1"/>
</dbReference>
<organism evidence="2 3">
    <name type="scientific">Paenibacillus vulneris</name>
    <dbReference type="NCBI Taxonomy" id="1133364"/>
    <lineage>
        <taxon>Bacteria</taxon>
        <taxon>Bacillati</taxon>
        <taxon>Bacillota</taxon>
        <taxon>Bacilli</taxon>
        <taxon>Bacillales</taxon>
        <taxon>Paenibacillaceae</taxon>
        <taxon>Paenibacillus</taxon>
    </lineage>
</organism>
<accession>A0ABW3UL91</accession>
<dbReference type="InterPro" id="IPR016181">
    <property type="entry name" value="Acyl_CoA_acyltransferase"/>
</dbReference>
<evidence type="ECO:0000313" key="3">
    <source>
        <dbReference type="Proteomes" id="UP001597180"/>
    </source>
</evidence>
<dbReference type="RefSeq" id="WP_345587037.1">
    <property type="nucleotide sequence ID" value="NZ_BAABJG010000006.1"/>
</dbReference>
<keyword evidence="3" id="KW-1185">Reference proteome</keyword>
<dbReference type="Proteomes" id="UP001597180">
    <property type="component" value="Unassembled WGS sequence"/>
</dbReference>
<dbReference type="SUPFAM" id="SSF55729">
    <property type="entry name" value="Acyl-CoA N-acyltransferases (Nat)"/>
    <property type="match status" value="1"/>
</dbReference>